<feature type="chain" id="PRO_5032588879" description="Nose resistant-to-fluoxetine protein N-terminal domain-containing protein" evidence="2">
    <location>
        <begin position="20"/>
        <end position="670"/>
    </location>
</feature>
<feature type="signal peptide" evidence="2">
    <location>
        <begin position="1"/>
        <end position="19"/>
    </location>
</feature>
<feature type="transmembrane region" description="Helical" evidence="1">
    <location>
        <begin position="635"/>
        <end position="655"/>
    </location>
</feature>
<gene>
    <name evidence="4" type="ORF">OXX778_LOCUS17257</name>
</gene>
<evidence type="ECO:0000313" key="4">
    <source>
        <dbReference type="EMBL" id="CAF1018529.1"/>
    </source>
</evidence>
<comment type="caution">
    <text evidence="4">The sequence shown here is derived from an EMBL/GenBank/DDBJ whole genome shotgun (WGS) entry which is preliminary data.</text>
</comment>
<dbReference type="SMART" id="SM00703">
    <property type="entry name" value="NRF"/>
    <property type="match status" value="1"/>
</dbReference>
<organism evidence="4 5">
    <name type="scientific">Brachionus calyciflorus</name>
    <dbReference type="NCBI Taxonomy" id="104777"/>
    <lineage>
        <taxon>Eukaryota</taxon>
        <taxon>Metazoa</taxon>
        <taxon>Spiralia</taxon>
        <taxon>Gnathifera</taxon>
        <taxon>Rotifera</taxon>
        <taxon>Eurotatoria</taxon>
        <taxon>Monogononta</taxon>
        <taxon>Pseudotrocha</taxon>
        <taxon>Ploima</taxon>
        <taxon>Brachionidae</taxon>
        <taxon>Brachionus</taxon>
    </lineage>
</organism>
<dbReference type="PANTHER" id="PTHR11161:SF0">
    <property type="entry name" value="O-ACYLTRANSFERASE LIKE PROTEIN"/>
    <property type="match status" value="1"/>
</dbReference>
<evidence type="ECO:0000313" key="5">
    <source>
        <dbReference type="Proteomes" id="UP000663879"/>
    </source>
</evidence>
<feature type="transmembrane region" description="Helical" evidence="1">
    <location>
        <begin position="499"/>
        <end position="517"/>
    </location>
</feature>
<dbReference type="AlphaFoldDB" id="A0A814I381"/>
<dbReference type="EMBL" id="CAJNOC010004355">
    <property type="protein sequence ID" value="CAF1018529.1"/>
    <property type="molecule type" value="Genomic_DNA"/>
</dbReference>
<keyword evidence="1" id="KW-0472">Membrane</keyword>
<dbReference type="Proteomes" id="UP000663879">
    <property type="component" value="Unassembled WGS sequence"/>
</dbReference>
<keyword evidence="5" id="KW-1185">Reference proteome</keyword>
<protein>
    <recommendedName>
        <fullName evidence="3">Nose resistant-to-fluoxetine protein N-terminal domain-containing protein</fullName>
    </recommendedName>
</protein>
<feature type="transmembrane region" description="Helical" evidence="1">
    <location>
        <begin position="572"/>
        <end position="588"/>
    </location>
</feature>
<reference evidence="4" key="1">
    <citation type="submission" date="2021-02" db="EMBL/GenBank/DDBJ databases">
        <authorList>
            <person name="Nowell W R."/>
        </authorList>
    </citation>
    <scope>NUCLEOTIDE SEQUENCE</scope>
    <source>
        <strain evidence="4">Ploen Becks lab</strain>
    </source>
</reference>
<sequence>MKIRISFSWLFILILFLEANESLQDDDPKPALSLNVQLPQEAYQNLSSAVYIGQFANFILTGSYTGETEPDKSYDDVDLDKMFDAGLLILLSIFDKHPPQNINEILNDLRSIKDDLREKGTTGVKYGRISKYLTGNTLKNGALVYFAMNKDKFAARYKKYLLEEFLGGLTGACKTHTALWFDEITKGRLWALQMFDSLAKFPSGVLDANINWVGSFKLCTTVYNDTIEPPLRGKYCRASIGFPVEQLAGDLPIDKKTGLTYGLCIPETCDNKQTSLIVSNTLKLMSVFKYAWVQDVECVEKKPISTPSMVYIVLLSILILWIFIATVIDVSKRILGFINSKNNLNECSTEVTTNTALMPRNTNGEQNEKLNKRKKISKLDQFIIDCSFYSNSEKFFRTDNGGEITCLDGIRLFSMLWIIWSHTYNYIIERIDFFLVDNIKNIHSLNQEPKSQLIINGMFGVDSFFLMGAFLLTFKFLSKLKKSNRLTPFEWVYYYVQRYWRLAPPMLITLVIFNWIIPYMGYGPLWNQNNFPRNNEDCHRYWWTYVLFINNFVPNGKGTQCMGYFWYIPNDYQFYAVSPFFLIILFKFPKIGKAVLLACLVATLSVLGYLSAQVYESRNKVIEIVLVDMWEDVYIKPYCRASPWIIGMFLGYLFYKLKNKPVKLNYVSFE</sequence>
<keyword evidence="2" id="KW-0732">Signal</keyword>
<evidence type="ECO:0000256" key="2">
    <source>
        <dbReference type="SAM" id="SignalP"/>
    </source>
</evidence>
<feature type="domain" description="Nose resistant-to-fluoxetine protein N-terminal" evidence="3">
    <location>
        <begin position="170"/>
        <end position="297"/>
    </location>
</feature>
<dbReference type="InterPro" id="IPR006621">
    <property type="entry name" value="Nose-resist-to-fluoxetine_N"/>
</dbReference>
<feature type="transmembrane region" description="Helical" evidence="1">
    <location>
        <begin position="453"/>
        <end position="478"/>
    </location>
</feature>
<feature type="transmembrane region" description="Helical" evidence="1">
    <location>
        <begin position="410"/>
        <end position="428"/>
    </location>
</feature>
<dbReference type="PANTHER" id="PTHR11161">
    <property type="entry name" value="O-ACYLTRANSFERASE"/>
    <property type="match status" value="1"/>
</dbReference>
<proteinExistence type="predicted"/>
<evidence type="ECO:0000259" key="3">
    <source>
        <dbReference type="SMART" id="SM00703"/>
    </source>
</evidence>
<dbReference type="InterPro" id="IPR002656">
    <property type="entry name" value="Acyl_transf_3_dom"/>
</dbReference>
<name>A0A814I381_9BILA</name>
<keyword evidence="1" id="KW-0812">Transmembrane</keyword>
<dbReference type="GO" id="GO:0016747">
    <property type="term" value="F:acyltransferase activity, transferring groups other than amino-acyl groups"/>
    <property type="evidence" value="ECO:0007669"/>
    <property type="project" value="InterPro"/>
</dbReference>
<dbReference type="Pfam" id="PF20146">
    <property type="entry name" value="NRF"/>
    <property type="match status" value="1"/>
</dbReference>
<feature type="transmembrane region" description="Helical" evidence="1">
    <location>
        <begin position="595"/>
        <end position="615"/>
    </location>
</feature>
<dbReference type="Pfam" id="PF01757">
    <property type="entry name" value="Acyl_transf_3"/>
    <property type="match status" value="1"/>
</dbReference>
<dbReference type="InterPro" id="IPR052728">
    <property type="entry name" value="O2_lipid_transport_reg"/>
</dbReference>
<accession>A0A814I381</accession>
<keyword evidence="1" id="KW-1133">Transmembrane helix</keyword>
<evidence type="ECO:0000256" key="1">
    <source>
        <dbReference type="SAM" id="Phobius"/>
    </source>
</evidence>
<feature type="transmembrane region" description="Helical" evidence="1">
    <location>
        <begin position="308"/>
        <end position="328"/>
    </location>
</feature>
<dbReference type="OrthoDB" id="118951at2759"/>